<dbReference type="RefSeq" id="WP_225249574.1">
    <property type="nucleotide sequence ID" value="NZ_JAIWIU010000015.1"/>
</dbReference>
<feature type="transmembrane region" description="Helical" evidence="5">
    <location>
        <begin position="6"/>
        <end position="25"/>
    </location>
</feature>
<evidence type="ECO:0000259" key="6">
    <source>
        <dbReference type="PROSITE" id="PS01124"/>
    </source>
</evidence>
<accession>A0ABS7YHA1</accession>
<keyword evidence="2" id="KW-0238">DNA-binding</keyword>
<feature type="transmembrane region" description="Helical" evidence="5">
    <location>
        <begin position="56"/>
        <end position="77"/>
    </location>
</feature>
<keyword evidence="1" id="KW-0805">Transcription regulation</keyword>
<dbReference type="InterPro" id="IPR009057">
    <property type="entry name" value="Homeodomain-like_sf"/>
</dbReference>
<evidence type="ECO:0000256" key="1">
    <source>
        <dbReference type="ARBA" id="ARBA00023015"/>
    </source>
</evidence>
<keyword evidence="3" id="KW-0804">Transcription</keyword>
<keyword evidence="5" id="KW-1133">Transmembrane helix</keyword>
<feature type="transmembrane region" description="Helical" evidence="5">
    <location>
        <begin position="178"/>
        <end position="200"/>
    </location>
</feature>
<dbReference type="InterPro" id="IPR018060">
    <property type="entry name" value="HTH_AraC"/>
</dbReference>
<dbReference type="Proteomes" id="UP001199044">
    <property type="component" value="Unassembled WGS sequence"/>
</dbReference>
<evidence type="ECO:0000313" key="8">
    <source>
        <dbReference type="Proteomes" id="UP001199044"/>
    </source>
</evidence>
<dbReference type="SUPFAM" id="SSF46689">
    <property type="entry name" value="Homeodomain-like"/>
    <property type="match status" value="1"/>
</dbReference>
<proteinExistence type="predicted"/>
<dbReference type="PANTHER" id="PTHR43280:SF29">
    <property type="entry name" value="ARAC-FAMILY TRANSCRIPTIONAL REGULATOR"/>
    <property type="match status" value="1"/>
</dbReference>
<evidence type="ECO:0000256" key="3">
    <source>
        <dbReference type="ARBA" id="ARBA00023163"/>
    </source>
</evidence>
<dbReference type="EMBL" id="JAIWIU010000015">
    <property type="protein sequence ID" value="MCA2015053.1"/>
    <property type="molecule type" value="Genomic_DNA"/>
</dbReference>
<feature type="domain" description="HTH araC/xylS-type" evidence="6">
    <location>
        <begin position="244"/>
        <end position="349"/>
    </location>
</feature>
<dbReference type="SMART" id="SM00342">
    <property type="entry name" value="HTH_ARAC"/>
    <property type="match status" value="1"/>
</dbReference>
<keyword evidence="8" id="KW-1185">Reference proteome</keyword>
<evidence type="ECO:0000256" key="2">
    <source>
        <dbReference type="ARBA" id="ARBA00023125"/>
    </source>
</evidence>
<feature type="transmembrane region" description="Helical" evidence="5">
    <location>
        <begin position="89"/>
        <end position="107"/>
    </location>
</feature>
<comment type="caution">
    <text evidence="7">The sequence shown here is derived from an EMBL/GenBank/DDBJ whole genome shotgun (WGS) entry which is preliminary data.</text>
</comment>
<evidence type="ECO:0000313" key="7">
    <source>
        <dbReference type="EMBL" id="MCA2015053.1"/>
    </source>
</evidence>
<feature type="transmembrane region" description="Helical" evidence="5">
    <location>
        <begin position="149"/>
        <end position="172"/>
    </location>
</feature>
<reference evidence="8" key="1">
    <citation type="submission" date="2023-07" db="EMBL/GenBank/DDBJ databases">
        <title>Molecular identification of indigenous halophilic bacteria isolated from red sea cost, biodegradation of synthetic dyes and assessment of degraded metabolite toxicity.</title>
        <authorList>
            <person name="Chaieb K."/>
            <person name="Altayb H.N."/>
        </authorList>
    </citation>
    <scope>NUCLEOTIDE SEQUENCE [LARGE SCALE GENOMIC DNA]</scope>
    <source>
        <strain evidence="8">K20</strain>
    </source>
</reference>
<dbReference type="PROSITE" id="PS01124">
    <property type="entry name" value="HTH_ARAC_FAMILY_2"/>
    <property type="match status" value="1"/>
</dbReference>
<protein>
    <submittedName>
        <fullName evidence="7">Helix-turn-helix domain-containing protein</fullName>
    </submittedName>
</protein>
<sequence length="355" mass="39768">MLAIPVPFVVSLLLLLLAVTLYVRLPQQAKAACAFLLLCSLTTGTVGLRWTLDWSWLRFLQPVLAATIPAAAWSCFFIKRSNWRKAFSLHWLGPSVVVLALLAQPFWSAPLDEWITLLYVVYGIALIRRSREDWDNIALGEWEGARKAALMAGAMLLFSALIDSAMSIDFAFRAGKEALYILTIGHLIMLPLLSLAVVMVSISTPAEDEEPEAEESLILPFHDLTSISEPSVKAEPLLSAERALEITQLLDQLMQEKELYLDPELTLNKLSRKLVIPAKQISTAVNLVHQRNISKLINEYRIEHAKQALRSCSDTITQIMLSSGFQTKSNFNREFSRVTGTTPSDYREQNQRSPS</sequence>
<feature type="region of interest" description="Disordered" evidence="4">
    <location>
        <begin position="336"/>
        <end position="355"/>
    </location>
</feature>
<feature type="compositionally biased region" description="Basic and acidic residues" evidence="4">
    <location>
        <begin position="345"/>
        <end position="355"/>
    </location>
</feature>
<organism evidence="7 8">
    <name type="scientific">Vibrio tritonius</name>
    <dbReference type="NCBI Taxonomy" id="1435069"/>
    <lineage>
        <taxon>Bacteria</taxon>
        <taxon>Pseudomonadati</taxon>
        <taxon>Pseudomonadota</taxon>
        <taxon>Gammaproteobacteria</taxon>
        <taxon>Vibrionales</taxon>
        <taxon>Vibrionaceae</taxon>
        <taxon>Vibrio</taxon>
    </lineage>
</organism>
<name>A0ABS7YHA1_9VIBR</name>
<dbReference type="PANTHER" id="PTHR43280">
    <property type="entry name" value="ARAC-FAMILY TRANSCRIPTIONAL REGULATOR"/>
    <property type="match status" value="1"/>
</dbReference>
<dbReference type="Pfam" id="PF12833">
    <property type="entry name" value="HTH_18"/>
    <property type="match status" value="1"/>
</dbReference>
<evidence type="ECO:0000256" key="5">
    <source>
        <dbReference type="SAM" id="Phobius"/>
    </source>
</evidence>
<keyword evidence="5" id="KW-0472">Membrane</keyword>
<evidence type="ECO:0000256" key="4">
    <source>
        <dbReference type="SAM" id="MobiDB-lite"/>
    </source>
</evidence>
<feature type="transmembrane region" description="Helical" evidence="5">
    <location>
        <begin position="32"/>
        <end position="50"/>
    </location>
</feature>
<dbReference type="Gene3D" id="1.10.10.60">
    <property type="entry name" value="Homeodomain-like"/>
    <property type="match status" value="1"/>
</dbReference>
<keyword evidence="5" id="KW-0812">Transmembrane</keyword>
<gene>
    <name evidence="7" type="ORF">LDJ79_02960</name>
</gene>